<gene>
    <name evidence="1" type="ORF">Ari01nite_58720</name>
</gene>
<evidence type="ECO:0000313" key="1">
    <source>
        <dbReference type="EMBL" id="GIE98407.1"/>
    </source>
</evidence>
<proteinExistence type="predicted"/>
<name>A0A919N221_9ACTN</name>
<protein>
    <submittedName>
        <fullName evidence="1">Uncharacterized protein</fullName>
    </submittedName>
</protein>
<organism evidence="1 2">
    <name type="scientific">Paractinoplanes rishiriensis</name>
    <dbReference type="NCBI Taxonomy" id="1050105"/>
    <lineage>
        <taxon>Bacteria</taxon>
        <taxon>Bacillati</taxon>
        <taxon>Actinomycetota</taxon>
        <taxon>Actinomycetes</taxon>
        <taxon>Micromonosporales</taxon>
        <taxon>Micromonosporaceae</taxon>
        <taxon>Paractinoplanes</taxon>
    </lineage>
</organism>
<dbReference type="AlphaFoldDB" id="A0A919N221"/>
<accession>A0A919N221</accession>
<reference evidence="1" key="1">
    <citation type="submission" date="2021-01" db="EMBL/GenBank/DDBJ databases">
        <title>Whole genome shotgun sequence of Actinoplanes rishiriensis NBRC 108556.</title>
        <authorList>
            <person name="Komaki H."/>
            <person name="Tamura T."/>
        </authorList>
    </citation>
    <scope>NUCLEOTIDE SEQUENCE</scope>
    <source>
        <strain evidence="1">NBRC 108556</strain>
    </source>
</reference>
<dbReference type="EMBL" id="BOMV01000061">
    <property type="protein sequence ID" value="GIE98407.1"/>
    <property type="molecule type" value="Genomic_DNA"/>
</dbReference>
<dbReference type="RefSeq" id="WP_239163121.1">
    <property type="nucleotide sequence ID" value="NZ_BOMV01000061.1"/>
</dbReference>
<dbReference type="InterPro" id="IPR013431">
    <property type="entry name" value="Delta_60_rpt"/>
</dbReference>
<keyword evidence="2" id="KW-1185">Reference proteome</keyword>
<dbReference type="Pfam" id="PF17164">
    <property type="entry name" value="DUF5122"/>
    <property type="match status" value="1"/>
</dbReference>
<sequence length="378" mass="38665">MREFLRGRAVAFAVVVLLLSGVGGAATAVGSRARSVAPTFNGGVYAIAHRGPIVYVGGAFTSATSAGKTVPRSRLAAFDARSGALLSWAPEADATVRALVSAGDSIYAAGDFHRVGGKKRDSLARLSPVSNAVGSFQHDLAGTAYALHTAHGRLYLGGSFTAVGGVPRRNLAAFTLATGKLDTRWRPSADDTVHALAAGGRRIYLGGAFHKVDEVRGTLRLAAVDGVSGAVDPAFLPKAPAEVRAIAVEGASVSVATAGVGGRAISYTDRGLVRWQRVFDGDAAAITTLAGITYVGGHFDAACTTARNGAHGACSDGSEPRLKLAAVTRAGQLTPWAPSGNGVIGVRVLAVNQATGTLQAGGDFTTIDGKDRRRFAIF</sequence>
<evidence type="ECO:0000313" key="2">
    <source>
        <dbReference type="Proteomes" id="UP000636960"/>
    </source>
</evidence>
<dbReference type="Proteomes" id="UP000636960">
    <property type="component" value="Unassembled WGS sequence"/>
</dbReference>
<comment type="caution">
    <text evidence="1">The sequence shown here is derived from an EMBL/GenBank/DDBJ whole genome shotgun (WGS) entry which is preliminary data.</text>
</comment>